<dbReference type="InterPro" id="IPR001387">
    <property type="entry name" value="Cro/C1-type_HTH"/>
</dbReference>
<gene>
    <name evidence="3" type="ORF">BST92_03625</name>
</gene>
<feature type="domain" description="HTH cro/C1-type" evidence="2">
    <location>
        <begin position="7"/>
        <end position="61"/>
    </location>
</feature>
<accession>A0A2S7U7W8</accession>
<dbReference type="Gene3D" id="1.10.260.40">
    <property type="entry name" value="lambda repressor-like DNA-binding domains"/>
    <property type="match status" value="1"/>
</dbReference>
<proteinExistence type="predicted"/>
<dbReference type="GO" id="GO:0003677">
    <property type="term" value="F:DNA binding"/>
    <property type="evidence" value="ECO:0007669"/>
    <property type="project" value="UniProtKB-KW"/>
</dbReference>
<dbReference type="SUPFAM" id="SSF47413">
    <property type="entry name" value="lambda repressor-like DNA-binding domains"/>
    <property type="match status" value="1"/>
</dbReference>
<dbReference type="Pfam" id="PF01381">
    <property type="entry name" value="HTH_3"/>
    <property type="match status" value="1"/>
</dbReference>
<evidence type="ECO:0000256" key="1">
    <source>
        <dbReference type="ARBA" id="ARBA00023125"/>
    </source>
</evidence>
<evidence type="ECO:0000259" key="2">
    <source>
        <dbReference type="PROSITE" id="PS50943"/>
    </source>
</evidence>
<dbReference type="OrthoDB" id="1446758at2"/>
<dbReference type="EMBL" id="MTPW01000001">
    <property type="protein sequence ID" value="PQJ31068.1"/>
    <property type="molecule type" value="Genomic_DNA"/>
</dbReference>
<reference evidence="3 4" key="1">
    <citation type="submission" date="2017-01" db="EMBL/GenBank/DDBJ databases">
        <title>Trade-off between light-utilization and light-protection in marine flavobacteria.</title>
        <authorList>
            <person name="Kumagai Y."/>
            <person name="Yoshizawa S."/>
            <person name="Kogure K."/>
            <person name="Iwasaki W."/>
        </authorList>
    </citation>
    <scope>NUCLEOTIDE SEQUENCE [LARGE SCALE GENOMIC DNA]</scope>
    <source>
        <strain evidence="3 4">KCTC 32109</strain>
    </source>
</reference>
<dbReference type="SMART" id="SM00530">
    <property type="entry name" value="HTH_XRE"/>
    <property type="match status" value="1"/>
</dbReference>
<keyword evidence="4" id="KW-1185">Reference proteome</keyword>
<dbReference type="PROSITE" id="PS50943">
    <property type="entry name" value="HTH_CROC1"/>
    <property type="match status" value="1"/>
</dbReference>
<dbReference type="Proteomes" id="UP000239747">
    <property type="component" value="Unassembled WGS sequence"/>
</dbReference>
<dbReference type="InterPro" id="IPR010982">
    <property type="entry name" value="Lambda_DNA-bd_dom_sf"/>
</dbReference>
<dbReference type="CDD" id="cd00093">
    <property type="entry name" value="HTH_XRE"/>
    <property type="match status" value="1"/>
</dbReference>
<sequence>MIAAHHLKDLRLKNNYTQEHLAINLGISQKSYSNIENGTKKITLDLVYEIAKFYEMDSIELLSVLFDATPKIINEIKSEKPGKDEMEIHHGINDKLQLELIKSLNSRIDDLQKIIKMKDEELNRLR</sequence>
<protein>
    <recommendedName>
        <fullName evidence="2">HTH cro/C1-type domain-containing protein</fullName>
    </recommendedName>
</protein>
<dbReference type="PANTHER" id="PTHR46558">
    <property type="entry name" value="TRACRIPTIONAL REGULATORY PROTEIN-RELATED-RELATED"/>
    <property type="match status" value="1"/>
</dbReference>
<evidence type="ECO:0000313" key="4">
    <source>
        <dbReference type="Proteomes" id="UP000239747"/>
    </source>
</evidence>
<evidence type="ECO:0000313" key="3">
    <source>
        <dbReference type="EMBL" id="PQJ31068.1"/>
    </source>
</evidence>
<keyword evidence="1" id="KW-0238">DNA-binding</keyword>
<name>A0A2S7U7W8_9FLAO</name>
<dbReference type="PANTHER" id="PTHR46558:SF4">
    <property type="entry name" value="DNA-BIDING PHAGE PROTEIN"/>
    <property type="match status" value="1"/>
</dbReference>
<dbReference type="RefSeq" id="WP_105070222.1">
    <property type="nucleotide sequence ID" value="NZ_MTPW01000001.1"/>
</dbReference>
<organism evidence="3 4">
    <name type="scientific">Nonlabens arenilitoris</name>
    <dbReference type="NCBI Taxonomy" id="1217969"/>
    <lineage>
        <taxon>Bacteria</taxon>
        <taxon>Pseudomonadati</taxon>
        <taxon>Bacteroidota</taxon>
        <taxon>Flavobacteriia</taxon>
        <taxon>Flavobacteriales</taxon>
        <taxon>Flavobacteriaceae</taxon>
        <taxon>Nonlabens</taxon>
    </lineage>
</organism>
<comment type="caution">
    <text evidence="3">The sequence shown here is derived from an EMBL/GenBank/DDBJ whole genome shotgun (WGS) entry which is preliminary data.</text>
</comment>
<dbReference type="AlphaFoldDB" id="A0A2S7U7W8"/>